<feature type="compositionally biased region" description="Basic and acidic residues" evidence="11">
    <location>
        <begin position="347"/>
        <end position="375"/>
    </location>
</feature>
<proteinExistence type="predicted"/>
<dbReference type="Pfam" id="PF00096">
    <property type="entry name" value="zf-C2H2"/>
    <property type="match status" value="4"/>
</dbReference>
<dbReference type="PROSITE" id="PS50157">
    <property type="entry name" value="ZINC_FINGER_C2H2_2"/>
    <property type="match status" value="6"/>
</dbReference>
<dbReference type="GO" id="GO:0000981">
    <property type="term" value="F:DNA-binding transcription factor activity, RNA polymerase II-specific"/>
    <property type="evidence" value="ECO:0007669"/>
    <property type="project" value="TreeGrafter"/>
</dbReference>
<evidence type="ECO:0000256" key="8">
    <source>
        <dbReference type="ARBA" id="ARBA00023163"/>
    </source>
</evidence>
<feature type="compositionally biased region" description="Acidic residues" evidence="11">
    <location>
        <begin position="68"/>
        <end position="77"/>
    </location>
</feature>
<organism evidence="13 14">
    <name type="scientific">Monopterus albus</name>
    <name type="common">Swamp eel</name>
    <dbReference type="NCBI Taxonomy" id="43700"/>
    <lineage>
        <taxon>Eukaryota</taxon>
        <taxon>Metazoa</taxon>
        <taxon>Chordata</taxon>
        <taxon>Craniata</taxon>
        <taxon>Vertebrata</taxon>
        <taxon>Euteleostomi</taxon>
        <taxon>Actinopterygii</taxon>
        <taxon>Neopterygii</taxon>
        <taxon>Teleostei</taxon>
        <taxon>Neoteleostei</taxon>
        <taxon>Acanthomorphata</taxon>
        <taxon>Anabantaria</taxon>
        <taxon>Synbranchiformes</taxon>
        <taxon>Synbranchidae</taxon>
        <taxon>Monopterus</taxon>
    </lineage>
</organism>
<dbReference type="AlphaFoldDB" id="A0A3Q3IZ78"/>
<feature type="region of interest" description="Disordered" evidence="11">
    <location>
        <begin position="346"/>
        <end position="435"/>
    </location>
</feature>
<keyword evidence="2" id="KW-0479">Metal-binding</keyword>
<feature type="compositionally biased region" description="Basic and acidic residues" evidence="11">
    <location>
        <begin position="383"/>
        <end position="401"/>
    </location>
</feature>
<dbReference type="PROSITE" id="PS00028">
    <property type="entry name" value="ZINC_FINGER_C2H2_1"/>
    <property type="match status" value="8"/>
</dbReference>
<protein>
    <recommendedName>
        <fullName evidence="12">C2H2-type domain-containing protein</fullName>
    </recommendedName>
</protein>
<dbReference type="FunFam" id="3.30.160.60:FF:000688">
    <property type="entry name" value="zinc finger protein 197 isoform X1"/>
    <property type="match status" value="1"/>
</dbReference>
<dbReference type="InterPro" id="IPR013087">
    <property type="entry name" value="Znf_C2H2_type"/>
</dbReference>
<dbReference type="Gene3D" id="3.30.160.60">
    <property type="entry name" value="Classic Zinc Finger"/>
    <property type="match status" value="4"/>
</dbReference>
<feature type="domain" description="C2H2-type" evidence="12">
    <location>
        <begin position="43"/>
        <end position="70"/>
    </location>
</feature>
<keyword evidence="3" id="KW-0677">Repeat</keyword>
<dbReference type="GO" id="GO:0008270">
    <property type="term" value="F:zinc ion binding"/>
    <property type="evidence" value="ECO:0007669"/>
    <property type="project" value="UniProtKB-KW"/>
</dbReference>
<keyword evidence="6" id="KW-0805">Transcription regulation</keyword>
<dbReference type="RefSeq" id="XP_020464127.1">
    <property type="nucleotide sequence ID" value="XM_020608471.1"/>
</dbReference>
<evidence type="ECO:0000256" key="1">
    <source>
        <dbReference type="ARBA" id="ARBA00004123"/>
    </source>
</evidence>
<evidence type="ECO:0000256" key="10">
    <source>
        <dbReference type="PROSITE-ProRule" id="PRU00042"/>
    </source>
</evidence>
<dbReference type="InterPro" id="IPR036236">
    <property type="entry name" value="Znf_C2H2_sf"/>
</dbReference>
<evidence type="ECO:0000256" key="5">
    <source>
        <dbReference type="ARBA" id="ARBA00022833"/>
    </source>
</evidence>
<evidence type="ECO:0000313" key="13">
    <source>
        <dbReference type="Ensembl" id="ENSMALP00000009420.1"/>
    </source>
</evidence>
<dbReference type="GO" id="GO:0005634">
    <property type="term" value="C:nucleus"/>
    <property type="evidence" value="ECO:0007669"/>
    <property type="project" value="UniProtKB-SubCell"/>
</dbReference>
<evidence type="ECO:0000256" key="9">
    <source>
        <dbReference type="ARBA" id="ARBA00023242"/>
    </source>
</evidence>
<dbReference type="SUPFAM" id="SSF57667">
    <property type="entry name" value="beta-beta-alpha zinc fingers"/>
    <property type="match status" value="3"/>
</dbReference>
<keyword evidence="14" id="KW-1185">Reference proteome</keyword>
<dbReference type="Pfam" id="PF13912">
    <property type="entry name" value="zf-C2H2_6"/>
    <property type="match status" value="1"/>
</dbReference>
<feature type="domain" description="C2H2-type" evidence="12">
    <location>
        <begin position="236"/>
        <end position="263"/>
    </location>
</feature>
<feature type="region of interest" description="Disordered" evidence="11">
    <location>
        <begin position="66"/>
        <end position="112"/>
    </location>
</feature>
<dbReference type="PANTHER" id="PTHR24384">
    <property type="entry name" value="FINGER PUTATIVE TRANSCRIPTION FACTOR FAMILY-RELATED"/>
    <property type="match status" value="1"/>
</dbReference>
<feature type="domain" description="C2H2-type" evidence="12">
    <location>
        <begin position="263"/>
        <end position="290"/>
    </location>
</feature>
<keyword evidence="9" id="KW-0539">Nucleus</keyword>
<name>A0A3Q3IZ78_MONAL</name>
<feature type="domain" description="C2H2-type" evidence="12">
    <location>
        <begin position="291"/>
        <end position="322"/>
    </location>
</feature>
<sequence length="481" mass="54675">MDGAVPVAIEEDGAENQPRNRDRTSENIVAPSAEDTADIKCTVACQECGLKFTCCEDFETHLQQHAVEEEEEEEAETGDCRKPAAELVSGRNDRENGDENTDGGGCDMSSSLQSKPLELIQGDGVPTDSMMNNLRKFYTCLVCGKIYSYLVSFRKHQQLHENHPSAPKSIQTLNKYECPECGMSFVRRTRLLGHLRVHRSHKPFRSKPPRCDQCNKTFTSVKAWLSHTEVHKEKPFWCLVCAKGFRDEGSLDGHLQGHSLRQHKCDICHRRFKTSSHLVNHSNTHTGAKPHQCSFCGKSFAQPGNLIGHRNRYHRFHVGSKRRSLGIKNSAIMAKKGRIKMKMLTSVKEEPDMNTHMDEQPGKEKSAEESERQQPCEDAEFGDQDKSEESDCGEPMHDFKLSHPPTSTRSDPSKSETTQPQARQELDKSDLQETHVHRKHKYWEWECFECDMGFDDVAMLHLHYIKHATGELPFPQDVTEG</sequence>
<accession>A0A3Q3IZ78</accession>
<keyword evidence="7" id="KW-0238">DNA-binding</keyword>
<keyword evidence="8" id="KW-0804">Transcription</keyword>
<feature type="domain" description="C2H2-type" evidence="12">
    <location>
        <begin position="138"/>
        <end position="165"/>
    </location>
</feature>
<dbReference type="Proteomes" id="UP000261600">
    <property type="component" value="Unplaced"/>
</dbReference>
<evidence type="ECO:0000313" key="14">
    <source>
        <dbReference type="Proteomes" id="UP000261600"/>
    </source>
</evidence>
<evidence type="ECO:0000256" key="3">
    <source>
        <dbReference type="ARBA" id="ARBA00022737"/>
    </source>
</evidence>
<evidence type="ECO:0000256" key="4">
    <source>
        <dbReference type="ARBA" id="ARBA00022771"/>
    </source>
</evidence>
<evidence type="ECO:0000256" key="2">
    <source>
        <dbReference type="ARBA" id="ARBA00022723"/>
    </source>
</evidence>
<feature type="region of interest" description="Disordered" evidence="11">
    <location>
        <begin position="1"/>
        <end position="26"/>
    </location>
</feature>
<feature type="compositionally biased region" description="Basic and acidic residues" evidence="11">
    <location>
        <begin position="424"/>
        <end position="435"/>
    </location>
</feature>
<keyword evidence="5" id="KW-0862">Zinc</keyword>
<evidence type="ECO:0000259" key="12">
    <source>
        <dbReference type="PROSITE" id="PS50157"/>
    </source>
</evidence>
<dbReference type="Pfam" id="PF12874">
    <property type="entry name" value="zf-met"/>
    <property type="match status" value="1"/>
</dbReference>
<evidence type="ECO:0000256" key="7">
    <source>
        <dbReference type="ARBA" id="ARBA00023125"/>
    </source>
</evidence>
<dbReference type="PANTHER" id="PTHR24384:SF189">
    <property type="entry name" value="C2H2-TYPE DOMAIN-CONTAINING PROTEIN-RELATED"/>
    <property type="match status" value="1"/>
</dbReference>
<dbReference type="GO" id="GO:0000978">
    <property type="term" value="F:RNA polymerase II cis-regulatory region sequence-specific DNA binding"/>
    <property type="evidence" value="ECO:0007669"/>
    <property type="project" value="TreeGrafter"/>
</dbReference>
<feature type="domain" description="C2H2-type" evidence="12">
    <location>
        <begin position="176"/>
        <end position="203"/>
    </location>
</feature>
<dbReference type="FunFam" id="3.30.160.60:FF:000100">
    <property type="entry name" value="Zinc finger 45-like"/>
    <property type="match status" value="1"/>
</dbReference>
<reference evidence="13" key="2">
    <citation type="submission" date="2025-09" db="UniProtKB">
        <authorList>
            <consortium name="Ensembl"/>
        </authorList>
    </citation>
    <scope>IDENTIFICATION</scope>
</reference>
<evidence type="ECO:0000256" key="6">
    <source>
        <dbReference type="ARBA" id="ARBA00023015"/>
    </source>
</evidence>
<keyword evidence="4 10" id="KW-0863">Zinc-finger</keyword>
<feature type="compositionally biased region" description="Polar residues" evidence="11">
    <location>
        <begin position="404"/>
        <end position="422"/>
    </location>
</feature>
<dbReference type="FunFam" id="3.30.160.60:FF:000145">
    <property type="entry name" value="Zinc finger protein 574"/>
    <property type="match status" value="1"/>
</dbReference>
<dbReference type="SMART" id="SM00355">
    <property type="entry name" value="ZnF_C2H2"/>
    <property type="match status" value="8"/>
</dbReference>
<dbReference type="Ensembl" id="ENSMALT00000009617.1">
    <property type="protein sequence ID" value="ENSMALP00000009420.1"/>
    <property type="gene ID" value="ENSMALG00000006709.1"/>
</dbReference>
<reference evidence="13" key="1">
    <citation type="submission" date="2025-08" db="UniProtKB">
        <authorList>
            <consortium name="Ensembl"/>
        </authorList>
    </citation>
    <scope>IDENTIFICATION</scope>
</reference>
<evidence type="ECO:0000256" key="11">
    <source>
        <dbReference type="SAM" id="MobiDB-lite"/>
    </source>
</evidence>
<dbReference type="GeneID" id="109964880"/>
<comment type="subcellular location">
    <subcellularLocation>
        <location evidence="1">Nucleus</location>
    </subcellularLocation>
</comment>
<dbReference type="InterPro" id="IPR050752">
    <property type="entry name" value="C2H2-ZF_domain"/>
</dbReference>